<proteinExistence type="predicted"/>
<dbReference type="OrthoDB" id="9816381at2"/>
<dbReference type="RefSeq" id="WP_093147137.1">
    <property type="nucleotide sequence ID" value="NZ_FNEK01000001.1"/>
</dbReference>
<dbReference type="EMBL" id="FNEK01000001">
    <property type="protein sequence ID" value="SDI19112.1"/>
    <property type="molecule type" value="Genomic_DNA"/>
</dbReference>
<dbReference type="SUPFAM" id="SSF110849">
    <property type="entry name" value="ParB/Sulfiredoxin"/>
    <property type="match status" value="1"/>
</dbReference>
<organism evidence="2 3">
    <name type="scientific">Aliiruegeria lutimaris</name>
    <dbReference type="NCBI Taxonomy" id="571298"/>
    <lineage>
        <taxon>Bacteria</taxon>
        <taxon>Pseudomonadati</taxon>
        <taxon>Pseudomonadota</taxon>
        <taxon>Alphaproteobacteria</taxon>
        <taxon>Rhodobacterales</taxon>
        <taxon>Roseobacteraceae</taxon>
        <taxon>Aliiruegeria</taxon>
    </lineage>
</organism>
<dbReference type="InterPro" id="IPR036086">
    <property type="entry name" value="ParB/Sulfiredoxin_sf"/>
</dbReference>
<dbReference type="AlphaFoldDB" id="A0A1G8IJU3"/>
<dbReference type="SMART" id="SM00470">
    <property type="entry name" value="ParB"/>
    <property type="match status" value="1"/>
</dbReference>
<dbReference type="Proteomes" id="UP000199382">
    <property type="component" value="Unassembled WGS sequence"/>
</dbReference>
<dbReference type="STRING" id="571298.SAMN04488026_100155"/>
<evidence type="ECO:0000259" key="1">
    <source>
        <dbReference type="SMART" id="SM00470"/>
    </source>
</evidence>
<accession>A0A1G8IJU3</accession>
<dbReference type="Gene3D" id="3.90.1530.30">
    <property type="match status" value="1"/>
</dbReference>
<sequence>MLKKTSFPIAKIHVPVKRIKTLDQEKVLEIAESILENGQTTPIRVRKDGERFILIEGFHRLEALRSLGEESIVGYLVGARLH</sequence>
<evidence type="ECO:0000313" key="2">
    <source>
        <dbReference type="EMBL" id="SDI19112.1"/>
    </source>
</evidence>
<keyword evidence="3" id="KW-1185">Reference proteome</keyword>
<dbReference type="InterPro" id="IPR003115">
    <property type="entry name" value="ParB_N"/>
</dbReference>
<dbReference type="Pfam" id="PF02195">
    <property type="entry name" value="ParB_N"/>
    <property type="match status" value="1"/>
</dbReference>
<feature type="domain" description="ParB-like N-terminal" evidence="1">
    <location>
        <begin position="5"/>
        <end position="80"/>
    </location>
</feature>
<evidence type="ECO:0000313" key="3">
    <source>
        <dbReference type="Proteomes" id="UP000199382"/>
    </source>
</evidence>
<gene>
    <name evidence="2" type="ORF">SAMN04488026_100155</name>
</gene>
<reference evidence="2 3" key="1">
    <citation type="submission" date="2016-10" db="EMBL/GenBank/DDBJ databases">
        <authorList>
            <person name="de Groot N.N."/>
        </authorList>
    </citation>
    <scope>NUCLEOTIDE SEQUENCE [LARGE SCALE GENOMIC DNA]</scope>
    <source>
        <strain evidence="2 3">DSM 25294</strain>
    </source>
</reference>
<protein>
    <submittedName>
        <fullName evidence="2">ParB-like nuclease domain-containing protein</fullName>
    </submittedName>
</protein>
<name>A0A1G8IJU3_9RHOB</name>